<dbReference type="InterPro" id="IPR002641">
    <property type="entry name" value="PNPLA_dom"/>
</dbReference>
<keyword evidence="3" id="KW-0449">Lipoprotein</keyword>
<dbReference type="KEGG" id="schv:BRCON_0206"/>
<organism evidence="3 4">
    <name type="scientific">Sumerlaea chitinivorans</name>
    <dbReference type="NCBI Taxonomy" id="2250252"/>
    <lineage>
        <taxon>Bacteria</taxon>
        <taxon>Candidatus Sumerlaeota</taxon>
        <taxon>Candidatus Sumerlaeia</taxon>
        <taxon>Candidatus Sumerlaeales</taxon>
        <taxon>Candidatus Sumerlaeaceae</taxon>
        <taxon>Candidatus Sumerlaea</taxon>
    </lineage>
</organism>
<sequence length="362" mass="39738">MFAAGVMEQLAYLPRPESRSILEQTQVISGVSAGSLAATYYALYKPERFRTVEEKQAFFQQFKSHMATDFFMRSWFHYLSHPWEAVLKHYTRYRFSQTLANTFDQLIFLGATFGDLSKREASGAAPLTIVNAVDLDTGCRFLMTNLNVSKSLKVNPSAFQGDPLLSSLAKAAASPAYCATGFDAIDSDILSFRLASAVAASSAFPVLPGPLAIRNYATGGYVHLADGGIVDNTGVDSIIQLYLSQTRGDTSRRLVVISLDAALPVAPIHDKDPNGFVSGMKYGEHAFATAAAKGQTLASILYNQADSIRIIRLSLWESPRTQKLDKTTNYYISESDWLTVLCAAQEVVQAHREEILQAVYGR</sequence>
<name>A0A2Z4Y2R2_SUMC1</name>
<reference evidence="3 4" key="1">
    <citation type="submission" date="2018-05" db="EMBL/GenBank/DDBJ databases">
        <title>A metagenomic window into the 2 km-deep terrestrial subsurface aquifer revealed taxonomically and functionally diverse microbial community comprising novel uncultured bacterial lineages.</title>
        <authorList>
            <person name="Kadnikov V.V."/>
            <person name="Mardanov A.V."/>
            <person name="Beletsky A.V."/>
            <person name="Banks D."/>
            <person name="Pimenov N.V."/>
            <person name="Frank Y.A."/>
            <person name="Karnachuk O.V."/>
            <person name="Ravin N.V."/>
        </authorList>
    </citation>
    <scope>NUCLEOTIDE SEQUENCE [LARGE SCALE GENOMIC DNA]</scope>
    <source>
        <strain evidence="3">BY</strain>
    </source>
</reference>
<gene>
    <name evidence="3" type="ORF">BRCON_0206</name>
</gene>
<dbReference type="AlphaFoldDB" id="A0A2Z4Y2R2"/>
<accession>A0A2Z4Y2R2</accession>
<evidence type="ECO:0000259" key="2">
    <source>
        <dbReference type="Pfam" id="PF01734"/>
    </source>
</evidence>
<evidence type="ECO:0000256" key="1">
    <source>
        <dbReference type="ARBA" id="ARBA00023098"/>
    </source>
</evidence>
<dbReference type="Pfam" id="PF01734">
    <property type="entry name" value="Patatin"/>
    <property type="match status" value="1"/>
</dbReference>
<protein>
    <submittedName>
        <fullName evidence="3">Lipoprotein, putative</fullName>
    </submittedName>
</protein>
<proteinExistence type="predicted"/>
<keyword evidence="1" id="KW-0443">Lipid metabolism</keyword>
<dbReference type="EMBL" id="CP030759">
    <property type="protein sequence ID" value="AXA34983.1"/>
    <property type="molecule type" value="Genomic_DNA"/>
</dbReference>
<dbReference type="Gene3D" id="3.40.1090.10">
    <property type="entry name" value="Cytosolic phospholipase A2 catalytic domain"/>
    <property type="match status" value="1"/>
</dbReference>
<feature type="domain" description="PNPLA" evidence="2">
    <location>
        <begin position="2"/>
        <end position="237"/>
    </location>
</feature>
<evidence type="ECO:0000313" key="4">
    <source>
        <dbReference type="Proteomes" id="UP000262583"/>
    </source>
</evidence>
<dbReference type="Proteomes" id="UP000262583">
    <property type="component" value="Chromosome"/>
</dbReference>
<dbReference type="GO" id="GO:0006629">
    <property type="term" value="P:lipid metabolic process"/>
    <property type="evidence" value="ECO:0007669"/>
    <property type="project" value="UniProtKB-KW"/>
</dbReference>
<evidence type="ECO:0000313" key="3">
    <source>
        <dbReference type="EMBL" id="AXA34983.1"/>
    </source>
</evidence>
<dbReference type="InterPro" id="IPR016035">
    <property type="entry name" value="Acyl_Trfase/lysoPLipase"/>
</dbReference>
<dbReference type="SUPFAM" id="SSF52151">
    <property type="entry name" value="FabD/lysophospholipase-like"/>
    <property type="match status" value="1"/>
</dbReference>